<gene>
    <name evidence="4" type="ORF">C9374_004781</name>
</gene>
<feature type="compositionally biased region" description="Basic residues" evidence="2">
    <location>
        <begin position="360"/>
        <end position="369"/>
    </location>
</feature>
<feature type="region of interest" description="Disordered" evidence="2">
    <location>
        <begin position="360"/>
        <end position="410"/>
    </location>
</feature>
<feature type="region of interest" description="Disordered" evidence="2">
    <location>
        <begin position="159"/>
        <end position="185"/>
    </location>
</feature>
<keyword evidence="1" id="KW-0175">Coiled coil</keyword>
<name>A0AA88GKW0_NAELO</name>
<dbReference type="RefSeq" id="XP_044548493.1">
    <property type="nucleotide sequence ID" value="XM_044694458.1"/>
</dbReference>
<feature type="compositionally biased region" description="Low complexity" evidence="2">
    <location>
        <begin position="9"/>
        <end position="23"/>
    </location>
</feature>
<evidence type="ECO:0000313" key="5">
    <source>
        <dbReference type="Proteomes" id="UP000816034"/>
    </source>
</evidence>
<dbReference type="PROSITE" id="PS51061">
    <property type="entry name" value="R3H"/>
    <property type="match status" value="1"/>
</dbReference>
<evidence type="ECO:0000313" key="4">
    <source>
        <dbReference type="EMBL" id="KAG2382814.1"/>
    </source>
</evidence>
<dbReference type="AlphaFoldDB" id="A0AA88GKW0"/>
<feature type="compositionally biased region" description="Polar residues" evidence="2">
    <location>
        <begin position="393"/>
        <end position="410"/>
    </location>
</feature>
<feature type="domain" description="R3H" evidence="3">
    <location>
        <begin position="227"/>
        <end position="291"/>
    </location>
</feature>
<organism evidence="4 5">
    <name type="scientific">Naegleria lovaniensis</name>
    <name type="common">Amoeba</name>
    <dbReference type="NCBI Taxonomy" id="51637"/>
    <lineage>
        <taxon>Eukaryota</taxon>
        <taxon>Discoba</taxon>
        <taxon>Heterolobosea</taxon>
        <taxon>Tetramitia</taxon>
        <taxon>Eutetramitia</taxon>
        <taxon>Vahlkampfiidae</taxon>
        <taxon>Naegleria</taxon>
    </lineage>
</organism>
<dbReference type="Proteomes" id="UP000816034">
    <property type="component" value="Unassembled WGS sequence"/>
</dbReference>
<reference evidence="4 5" key="1">
    <citation type="journal article" date="2018" name="BMC Genomics">
        <title>The genome of Naegleria lovaniensis, the basis for a comparative approach to unravel pathogenicity factors of the human pathogenic amoeba N. fowleri.</title>
        <authorList>
            <person name="Liechti N."/>
            <person name="Schurch N."/>
            <person name="Bruggmann R."/>
            <person name="Wittwer M."/>
        </authorList>
    </citation>
    <scope>NUCLEOTIDE SEQUENCE [LARGE SCALE GENOMIC DNA]</scope>
    <source>
        <strain evidence="4 5">ATCC 30569</strain>
    </source>
</reference>
<accession>A0AA88GKW0</accession>
<evidence type="ECO:0000259" key="3">
    <source>
        <dbReference type="PROSITE" id="PS51061"/>
    </source>
</evidence>
<dbReference type="SUPFAM" id="SSF82708">
    <property type="entry name" value="R3H domain"/>
    <property type="match status" value="1"/>
</dbReference>
<feature type="coiled-coil region" evidence="1">
    <location>
        <begin position="308"/>
        <end position="339"/>
    </location>
</feature>
<feature type="region of interest" description="Disordered" evidence="2">
    <location>
        <begin position="1"/>
        <end position="42"/>
    </location>
</feature>
<dbReference type="EMBL" id="PYSW02000022">
    <property type="protein sequence ID" value="KAG2382814.1"/>
    <property type="molecule type" value="Genomic_DNA"/>
</dbReference>
<keyword evidence="5" id="KW-1185">Reference proteome</keyword>
<evidence type="ECO:0000256" key="1">
    <source>
        <dbReference type="SAM" id="Coils"/>
    </source>
</evidence>
<dbReference type="GeneID" id="68097236"/>
<dbReference type="Gene3D" id="3.30.1370.50">
    <property type="entry name" value="R3H-like domain"/>
    <property type="match status" value="1"/>
</dbReference>
<feature type="compositionally biased region" description="Basic and acidic residues" evidence="2">
    <location>
        <begin position="380"/>
        <end position="392"/>
    </location>
</feature>
<proteinExistence type="predicted"/>
<feature type="compositionally biased region" description="Low complexity" evidence="2">
    <location>
        <begin position="166"/>
        <end position="178"/>
    </location>
</feature>
<comment type="caution">
    <text evidence="4">The sequence shown here is derived from an EMBL/GenBank/DDBJ whole genome shotgun (WGS) entry which is preliminary data.</text>
</comment>
<sequence>MTSENDSNTSSPSSASSAPSATTFELHHANEISSPPPKRSLKKQFFDNQTKQFFNDQSRAFTTRIRPASIVESSKKKEKKKQDDYVLEARRVKEQPLKETTKNIIQAPAMNERPMLLEFASEEELQSMKENAEEKFQIDLDKLFELDYEMLMKRFSTNSSDETNGTIADTTPLTTTNTDSNSHGTKKDTSFATILENNHVQDVVEFIDALVLPIYSTALIEFGKKNLSIILQWEYILDKLLLSSEDEAVFDFPPAKTSLRTLEHNITDYYKIESRGMDAEPNRRVHITRKKSESRRPIILLSDVLNNSERYQQLQQLLKNRAEKLEALAEQKNKEKLEKLYACSVEESVDNHGFQLVTPKKKYAKKKQQTKSSDLLQKSSESKKNATGKQKEVSATSMQGNTFSLLKNTK</sequence>
<dbReference type="InterPro" id="IPR001374">
    <property type="entry name" value="R3H_dom"/>
</dbReference>
<dbReference type="InterPro" id="IPR036867">
    <property type="entry name" value="R3H_dom_sf"/>
</dbReference>
<dbReference type="GO" id="GO:0003676">
    <property type="term" value="F:nucleic acid binding"/>
    <property type="evidence" value="ECO:0007669"/>
    <property type="project" value="UniProtKB-UniRule"/>
</dbReference>
<protein>
    <recommendedName>
        <fullName evidence="3">R3H domain-containing protein</fullName>
    </recommendedName>
</protein>
<evidence type="ECO:0000256" key="2">
    <source>
        <dbReference type="SAM" id="MobiDB-lite"/>
    </source>
</evidence>